<evidence type="ECO:0000256" key="1">
    <source>
        <dbReference type="SAM" id="MobiDB-lite"/>
    </source>
</evidence>
<evidence type="ECO:0000313" key="2">
    <source>
        <dbReference type="EMBL" id="KFE66378.1"/>
    </source>
</evidence>
<sequence length="89" mass="9624">MPRRCGLRLTKAFADCTAEDLRDAIQARRAWPGHGPLELVLTLKAPKPVVNTPQPAVVAPSPVPSPTSSEWSGRSPGLVRVTTAWESLR</sequence>
<dbReference type="Proteomes" id="UP000028725">
    <property type="component" value="Unassembled WGS sequence"/>
</dbReference>
<accession>A0A085WFB5</accession>
<organism evidence="2 3">
    <name type="scientific">Hyalangium minutum</name>
    <dbReference type="NCBI Taxonomy" id="394096"/>
    <lineage>
        <taxon>Bacteria</taxon>
        <taxon>Pseudomonadati</taxon>
        <taxon>Myxococcota</taxon>
        <taxon>Myxococcia</taxon>
        <taxon>Myxococcales</taxon>
        <taxon>Cystobacterineae</taxon>
        <taxon>Archangiaceae</taxon>
        <taxon>Hyalangium</taxon>
    </lineage>
</organism>
<protein>
    <submittedName>
        <fullName evidence="2">Uncharacterized protein</fullName>
    </submittedName>
</protein>
<evidence type="ECO:0000313" key="3">
    <source>
        <dbReference type="Proteomes" id="UP000028725"/>
    </source>
</evidence>
<reference evidence="2 3" key="1">
    <citation type="submission" date="2014-04" db="EMBL/GenBank/DDBJ databases">
        <title>Genome assembly of Hyalangium minutum DSM 14724.</title>
        <authorList>
            <person name="Sharma G."/>
            <person name="Subramanian S."/>
        </authorList>
    </citation>
    <scope>NUCLEOTIDE SEQUENCE [LARGE SCALE GENOMIC DNA]</scope>
    <source>
        <strain evidence="2 3">DSM 14724</strain>
    </source>
</reference>
<dbReference type="EMBL" id="JMCB01000010">
    <property type="protein sequence ID" value="KFE66378.1"/>
    <property type="molecule type" value="Genomic_DNA"/>
</dbReference>
<comment type="caution">
    <text evidence="2">The sequence shown here is derived from an EMBL/GenBank/DDBJ whole genome shotgun (WGS) entry which is preliminary data.</text>
</comment>
<gene>
    <name evidence="2" type="ORF">DB31_0851</name>
</gene>
<keyword evidence="3" id="KW-1185">Reference proteome</keyword>
<dbReference type="AlphaFoldDB" id="A0A085WFB5"/>
<feature type="region of interest" description="Disordered" evidence="1">
    <location>
        <begin position="52"/>
        <end position="76"/>
    </location>
</feature>
<name>A0A085WFB5_9BACT</name>
<proteinExistence type="predicted"/>